<comment type="caution">
    <text evidence="2">The sequence shown here is derived from an EMBL/GenBank/DDBJ whole genome shotgun (WGS) entry which is preliminary data.</text>
</comment>
<organism evidence="2 3">
    <name type="scientific">Archangium gephyra</name>
    <dbReference type="NCBI Taxonomy" id="48"/>
    <lineage>
        <taxon>Bacteria</taxon>
        <taxon>Pseudomonadati</taxon>
        <taxon>Myxococcota</taxon>
        <taxon>Myxococcia</taxon>
        <taxon>Myxococcales</taxon>
        <taxon>Cystobacterineae</taxon>
        <taxon>Archangiaceae</taxon>
        <taxon>Archangium</taxon>
    </lineage>
</organism>
<dbReference type="EMBL" id="QFQP01000001">
    <property type="protein sequence ID" value="PZR18658.1"/>
    <property type="molecule type" value="Genomic_DNA"/>
</dbReference>
<feature type="compositionally biased region" description="Low complexity" evidence="1">
    <location>
        <begin position="126"/>
        <end position="139"/>
    </location>
</feature>
<feature type="compositionally biased region" description="Pro residues" evidence="1">
    <location>
        <begin position="95"/>
        <end position="108"/>
    </location>
</feature>
<evidence type="ECO:0000313" key="2">
    <source>
        <dbReference type="EMBL" id="PZR18658.1"/>
    </source>
</evidence>
<feature type="compositionally biased region" description="Basic residues" evidence="1">
    <location>
        <begin position="140"/>
        <end position="151"/>
    </location>
</feature>
<dbReference type="AlphaFoldDB" id="A0A2W5VB26"/>
<reference evidence="2 3" key="1">
    <citation type="submission" date="2017-08" db="EMBL/GenBank/DDBJ databases">
        <title>Infants hospitalized years apart are colonized by the same room-sourced microbial strains.</title>
        <authorList>
            <person name="Brooks B."/>
            <person name="Olm M.R."/>
            <person name="Firek B.A."/>
            <person name="Baker R."/>
            <person name="Thomas B.C."/>
            <person name="Morowitz M.J."/>
            <person name="Banfield J.F."/>
        </authorList>
    </citation>
    <scope>NUCLEOTIDE SEQUENCE [LARGE SCALE GENOMIC DNA]</scope>
    <source>
        <strain evidence="2">S2_003_000_R2_14</strain>
    </source>
</reference>
<feature type="region of interest" description="Disordered" evidence="1">
    <location>
        <begin position="85"/>
        <end position="151"/>
    </location>
</feature>
<evidence type="ECO:0000256" key="1">
    <source>
        <dbReference type="SAM" id="MobiDB-lite"/>
    </source>
</evidence>
<accession>A0A2W5VB26</accession>
<name>A0A2W5VB26_9BACT</name>
<sequence>MNDSQWDAKLKSFLKKTGDDFKRFGTEVKAEAQKLLTEVQDPQRQQKLREGLENVGVWARKTADEVANVVEDGVKFASTRVGEFIHQPVETKNEPPAPSATPPSPPPQMDDEPAEPAPKKARKSVGKATAKKPAAGAKKAAGKKTIGKKKA</sequence>
<gene>
    <name evidence="2" type="ORF">DI536_01900</name>
</gene>
<evidence type="ECO:0000313" key="3">
    <source>
        <dbReference type="Proteomes" id="UP000249061"/>
    </source>
</evidence>
<protein>
    <submittedName>
        <fullName evidence="2">Transcriptional regulator</fullName>
    </submittedName>
</protein>
<proteinExistence type="predicted"/>
<dbReference type="Proteomes" id="UP000249061">
    <property type="component" value="Unassembled WGS sequence"/>
</dbReference>